<dbReference type="GO" id="GO:0016787">
    <property type="term" value="F:hydrolase activity"/>
    <property type="evidence" value="ECO:0007669"/>
    <property type="project" value="InterPro"/>
</dbReference>
<dbReference type="InterPro" id="IPR051158">
    <property type="entry name" value="Metallophosphoesterase_sf"/>
</dbReference>
<accession>A0A3G1KY64</accession>
<dbReference type="EMBL" id="CP017634">
    <property type="protein sequence ID" value="ATW27418.1"/>
    <property type="molecule type" value="Genomic_DNA"/>
</dbReference>
<dbReference type="Gene3D" id="3.60.21.10">
    <property type="match status" value="1"/>
</dbReference>
<gene>
    <name evidence="3" type="ORF">DCMF_24060</name>
</gene>
<dbReference type="Pfam" id="PF00149">
    <property type="entry name" value="Metallophos"/>
    <property type="match status" value="1"/>
</dbReference>
<dbReference type="CDD" id="cd07385">
    <property type="entry name" value="MPP_YkuE_C"/>
    <property type="match status" value="1"/>
</dbReference>
<organism evidence="3 4">
    <name type="scientific">Formimonas warabiya</name>
    <dbReference type="NCBI Taxonomy" id="1761012"/>
    <lineage>
        <taxon>Bacteria</taxon>
        <taxon>Bacillati</taxon>
        <taxon>Bacillota</taxon>
        <taxon>Clostridia</taxon>
        <taxon>Eubacteriales</taxon>
        <taxon>Peptococcaceae</taxon>
        <taxon>Candidatus Formimonas</taxon>
    </lineage>
</organism>
<evidence type="ECO:0000313" key="4">
    <source>
        <dbReference type="Proteomes" id="UP000323521"/>
    </source>
</evidence>
<evidence type="ECO:0000313" key="3">
    <source>
        <dbReference type="EMBL" id="ATW27418.1"/>
    </source>
</evidence>
<dbReference type="InterPro" id="IPR004843">
    <property type="entry name" value="Calcineurin-like_PHP"/>
</dbReference>
<protein>
    <recommendedName>
        <fullName evidence="2">Calcineurin-like phosphoesterase domain-containing protein</fullName>
    </recommendedName>
</protein>
<proteinExistence type="predicted"/>
<keyword evidence="1" id="KW-1133">Transmembrane helix</keyword>
<name>A0A3G1KY64_FORW1</name>
<feature type="transmembrane region" description="Helical" evidence="1">
    <location>
        <begin position="113"/>
        <end position="130"/>
    </location>
</feature>
<dbReference type="SUPFAM" id="SSF56300">
    <property type="entry name" value="Metallo-dependent phosphatases"/>
    <property type="match status" value="1"/>
</dbReference>
<dbReference type="AlphaFoldDB" id="A0A3G1KY64"/>
<keyword evidence="4" id="KW-1185">Reference proteome</keyword>
<feature type="transmembrane region" description="Helical" evidence="1">
    <location>
        <begin position="37"/>
        <end position="54"/>
    </location>
</feature>
<dbReference type="KEGG" id="fwa:DCMF_24060"/>
<reference evidence="3 4" key="1">
    <citation type="submission" date="2016-10" db="EMBL/GenBank/DDBJ databases">
        <title>Complete Genome Sequence of Peptococcaceae strain DCMF.</title>
        <authorList>
            <person name="Edwards R.J."/>
            <person name="Holland S.I."/>
            <person name="Deshpande N.P."/>
            <person name="Wong Y.K."/>
            <person name="Ertan H."/>
            <person name="Manefield M."/>
            <person name="Russell T.L."/>
            <person name="Lee M.J."/>
        </authorList>
    </citation>
    <scope>NUCLEOTIDE SEQUENCE [LARGE SCALE GENOMIC DNA]</scope>
    <source>
        <strain evidence="3 4">DCMF</strain>
    </source>
</reference>
<dbReference type="PANTHER" id="PTHR31302:SF0">
    <property type="entry name" value="TRANSMEMBRANE PROTEIN WITH METALLOPHOSPHOESTERASE DOMAIN"/>
    <property type="match status" value="1"/>
</dbReference>
<evidence type="ECO:0000256" key="1">
    <source>
        <dbReference type="SAM" id="Phobius"/>
    </source>
</evidence>
<feature type="domain" description="Calcineurin-like phosphoesterase" evidence="2">
    <location>
        <begin position="155"/>
        <end position="321"/>
    </location>
</feature>
<dbReference type="InterPro" id="IPR029052">
    <property type="entry name" value="Metallo-depent_PP-like"/>
</dbReference>
<feature type="transmembrane region" description="Helical" evidence="1">
    <location>
        <begin position="74"/>
        <end position="93"/>
    </location>
</feature>
<feature type="transmembrane region" description="Helical" evidence="1">
    <location>
        <begin position="6"/>
        <end position="25"/>
    </location>
</feature>
<dbReference type="OrthoDB" id="9780884at2"/>
<keyword evidence="1" id="KW-0472">Membrane</keyword>
<keyword evidence="1" id="KW-0812">Transmembrane</keyword>
<evidence type="ECO:0000259" key="2">
    <source>
        <dbReference type="Pfam" id="PF00149"/>
    </source>
</evidence>
<dbReference type="Proteomes" id="UP000323521">
    <property type="component" value="Chromosome"/>
</dbReference>
<sequence>MFRYFFTLVISIYVPAVIYTGYRLWQMTKYFFPSAPRIGYWFFFLLFSLAFFLSRSVGSVLPDSISESINLFSYYWLVALLYLFVFLLGLDLIRFINKLTGISSGFDKLTPHILLGAVILVGVILLYGTWNARHPRIMNYEITINKDAGSFKQLHVVMVSDLHLGAVVDRSRLEKMVNMINALKPDLILMPGDIIEDEETFSEQNMLATFGKLQSKLGTFVSPGNHEYYRGTTKKSFDRLKEVGISVLEDDYVKIADSFYIVGREDPAVERSQGKKRKDLGEILDDVDKKLPIILLNHQPTELETAEKEGVDLQLSGHTHRGQVFPANLITSRIFEQDWGYLKKGGLQLIVSCGYGTWGPPFRIGNKPEIVNIVINFHGGQA</sequence>
<dbReference type="PANTHER" id="PTHR31302">
    <property type="entry name" value="TRANSMEMBRANE PROTEIN WITH METALLOPHOSPHOESTERASE DOMAIN-RELATED"/>
    <property type="match status" value="1"/>
</dbReference>